<sequence length="71" mass="8145">MAWFGVIPTKKSITGPNAESAKKEKEERALPGNFDPQFVSRRVQRLCFQHRAQLVNNRSRNAWLAHEALVL</sequence>
<proteinExistence type="predicted"/>
<dbReference type="Proteomes" id="UP000076874">
    <property type="component" value="Unassembled WGS sequence"/>
</dbReference>
<protein>
    <submittedName>
        <fullName evidence="1">Uncharacterized protein</fullName>
    </submittedName>
</protein>
<organism evidence="1 2">
    <name type="scientific">Niveomyces insectorum RCEF 264</name>
    <dbReference type="NCBI Taxonomy" id="1081102"/>
    <lineage>
        <taxon>Eukaryota</taxon>
        <taxon>Fungi</taxon>
        <taxon>Dikarya</taxon>
        <taxon>Ascomycota</taxon>
        <taxon>Pezizomycotina</taxon>
        <taxon>Sordariomycetes</taxon>
        <taxon>Hypocreomycetidae</taxon>
        <taxon>Hypocreales</taxon>
        <taxon>Cordycipitaceae</taxon>
        <taxon>Niveomyces</taxon>
    </lineage>
</organism>
<evidence type="ECO:0000313" key="1">
    <source>
        <dbReference type="EMBL" id="OAA59797.1"/>
    </source>
</evidence>
<gene>
    <name evidence="1" type="ORF">SPI_05995</name>
</gene>
<evidence type="ECO:0000313" key="2">
    <source>
        <dbReference type="Proteomes" id="UP000076874"/>
    </source>
</evidence>
<reference evidence="1 2" key="1">
    <citation type="journal article" date="2016" name="Genome Biol. Evol.">
        <title>Divergent and convergent evolution of fungal pathogenicity.</title>
        <authorList>
            <person name="Shang Y."/>
            <person name="Xiao G."/>
            <person name="Zheng P."/>
            <person name="Cen K."/>
            <person name="Zhan S."/>
            <person name="Wang C."/>
        </authorList>
    </citation>
    <scope>NUCLEOTIDE SEQUENCE [LARGE SCALE GENOMIC DNA]</scope>
    <source>
        <strain evidence="1 2">RCEF 264</strain>
    </source>
</reference>
<accession>A0A167SP14</accession>
<keyword evidence="2" id="KW-1185">Reference proteome</keyword>
<dbReference type="EMBL" id="AZHD01000010">
    <property type="protein sequence ID" value="OAA59797.1"/>
    <property type="molecule type" value="Genomic_DNA"/>
</dbReference>
<name>A0A167SP14_9HYPO</name>
<dbReference type="AlphaFoldDB" id="A0A167SP14"/>
<comment type="caution">
    <text evidence="1">The sequence shown here is derived from an EMBL/GenBank/DDBJ whole genome shotgun (WGS) entry which is preliminary data.</text>
</comment>